<proteinExistence type="predicted"/>
<gene>
    <name evidence="2" type="ORF">K444DRAFT_606315</name>
</gene>
<protein>
    <recommendedName>
        <fullName evidence="4">Peptidase A2 domain-containing protein</fullName>
    </recommendedName>
</protein>
<feature type="compositionally biased region" description="Polar residues" evidence="1">
    <location>
        <begin position="143"/>
        <end position="157"/>
    </location>
</feature>
<name>A0A2J6TWH2_9HELO</name>
<dbReference type="RefSeq" id="XP_024744277.1">
    <property type="nucleotide sequence ID" value="XM_024878965.1"/>
</dbReference>
<evidence type="ECO:0000313" key="2">
    <source>
        <dbReference type="EMBL" id="PMD67373.1"/>
    </source>
</evidence>
<dbReference type="Proteomes" id="UP000235371">
    <property type="component" value="Unassembled WGS sequence"/>
</dbReference>
<organism evidence="2 3">
    <name type="scientific">Hyaloscypha bicolor E</name>
    <dbReference type="NCBI Taxonomy" id="1095630"/>
    <lineage>
        <taxon>Eukaryota</taxon>
        <taxon>Fungi</taxon>
        <taxon>Dikarya</taxon>
        <taxon>Ascomycota</taxon>
        <taxon>Pezizomycotina</taxon>
        <taxon>Leotiomycetes</taxon>
        <taxon>Helotiales</taxon>
        <taxon>Hyaloscyphaceae</taxon>
        <taxon>Hyaloscypha</taxon>
        <taxon>Hyaloscypha bicolor</taxon>
    </lineage>
</organism>
<dbReference type="OrthoDB" id="3544869at2759"/>
<evidence type="ECO:0008006" key="4">
    <source>
        <dbReference type="Google" id="ProtNLM"/>
    </source>
</evidence>
<dbReference type="EMBL" id="KZ613740">
    <property type="protein sequence ID" value="PMD67373.1"/>
    <property type="molecule type" value="Genomic_DNA"/>
</dbReference>
<evidence type="ECO:0000256" key="1">
    <source>
        <dbReference type="SAM" id="MobiDB-lite"/>
    </source>
</evidence>
<sequence>MYSATEDKWHPFPATLDTGTLDNWICESSLATLALGERIQTSEAIFIDFGGKTVKSTEMVEIPWCAAQGNRKLRTSKFRIANKCAPFDVVLGSHLLLNEEGILKFDKTVWVLAKKNATEEEKEYMKREREKAVEESKRLAQRKVNQTSNTASGQRSVGQAPGRK</sequence>
<dbReference type="GeneID" id="36587042"/>
<dbReference type="InParanoid" id="A0A2J6TWH2"/>
<accession>A0A2J6TWH2</accession>
<dbReference type="AlphaFoldDB" id="A0A2J6TWH2"/>
<keyword evidence="3" id="KW-1185">Reference proteome</keyword>
<feature type="region of interest" description="Disordered" evidence="1">
    <location>
        <begin position="135"/>
        <end position="164"/>
    </location>
</feature>
<evidence type="ECO:0000313" key="3">
    <source>
        <dbReference type="Proteomes" id="UP000235371"/>
    </source>
</evidence>
<reference evidence="2 3" key="1">
    <citation type="submission" date="2016-04" db="EMBL/GenBank/DDBJ databases">
        <title>A degradative enzymes factory behind the ericoid mycorrhizal symbiosis.</title>
        <authorList>
            <consortium name="DOE Joint Genome Institute"/>
            <person name="Martino E."/>
            <person name="Morin E."/>
            <person name="Grelet G."/>
            <person name="Kuo A."/>
            <person name="Kohler A."/>
            <person name="Daghino S."/>
            <person name="Barry K."/>
            <person name="Choi C."/>
            <person name="Cichocki N."/>
            <person name="Clum A."/>
            <person name="Copeland A."/>
            <person name="Hainaut M."/>
            <person name="Haridas S."/>
            <person name="Labutti K."/>
            <person name="Lindquist E."/>
            <person name="Lipzen A."/>
            <person name="Khouja H.-R."/>
            <person name="Murat C."/>
            <person name="Ohm R."/>
            <person name="Olson A."/>
            <person name="Spatafora J."/>
            <person name="Veneault-Fourrey C."/>
            <person name="Henrissat B."/>
            <person name="Grigoriev I."/>
            <person name="Martin F."/>
            <person name="Perotto S."/>
        </authorList>
    </citation>
    <scope>NUCLEOTIDE SEQUENCE [LARGE SCALE GENOMIC DNA]</scope>
    <source>
        <strain evidence="2 3">E</strain>
    </source>
</reference>